<feature type="binding site" evidence="1">
    <location>
        <position position="299"/>
    </location>
    <ligand>
        <name>K(+)</name>
        <dbReference type="ChEBI" id="CHEBI:29103"/>
    </ligand>
</feature>
<evidence type="ECO:0000313" key="3">
    <source>
        <dbReference type="EMBL" id="AHF25150.1"/>
    </source>
</evidence>
<keyword evidence="1" id="KW-0521">NADP</keyword>
<dbReference type="NCBIfam" id="TIGR04274">
    <property type="entry name" value="hypoxanDNAglyco"/>
    <property type="match status" value="1"/>
</dbReference>
<feature type="binding site" evidence="1">
    <location>
        <position position="226"/>
    </location>
    <ligand>
        <name>K(+)</name>
        <dbReference type="ChEBI" id="CHEBI:29103"/>
    </ligand>
</feature>
<dbReference type="GO" id="GO:0000166">
    <property type="term" value="F:nucleotide binding"/>
    <property type="evidence" value="ECO:0007669"/>
    <property type="project" value="UniProtKB-KW"/>
</dbReference>
<feature type="binding site" evidence="1">
    <location>
        <begin position="303"/>
        <end position="309"/>
    </location>
    <ligand>
        <name>(6S)-NADPHX</name>
        <dbReference type="ChEBI" id="CHEBI:64076"/>
    </ligand>
</feature>
<accession>W0FQ70</accession>
<keyword evidence="1" id="KW-0520">NAD</keyword>
<dbReference type="EMBL" id="KC246821">
    <property type="protein sequence ID" value="AHF25150.1"/>
    <property type="molecule type" value="Genomic_DNA"/>
</dbReference>
<feature type="binding site" evidence="1">
    <location>
        <position position="339"/>
    </location>
    <ligand>
        <name>K(+)</name>
        <dbReference type="ChEBI" id="CHEBI:29103"/>
    </ligand>
</feature>
<gene>
    <name evidence="1" type="primary">nnrE</name>
</gene>
<comment type="cofactor">
    <cofactor evidence="1">
        <name>K(+)</name>
        <dbReference type="ChEBI" id="CHEBI:29103"/>
    </cofactor>
    <text evidence="1">Binds 1 potassium ion per subunit.</text>
</comment>
<dbReference type="PROSITE" id="PS51385">
    <property type="entry name" value="YJEF_N"/>
    <property type="match status" value="1"/>
</dbReference>
<comment type="caution">
    <text evidence="1">Lacks conserved residue(s) required for the propagation of feature annotation.</text>
</comment>
<dbReference type="InterPro" id="IPR036895">
    <property type="entry name" value="Uracil-DNA_glycosylase-like_sf"/>
</dbReference>
<dbReference type="InterPro" id="IPR005122">
    <property type="entry name" value="Uracil-DNA_glycosylase-like"/>
</dbReference>
<organism evidence="3">
    <name type="scientific">uncultured bacterium Contig1772</name>
    <dbReference type="NCBI Taxonomy" id="1393512"/>
    <lineage>
        <taxon>Bacteria</taxon>
        <taxon>environmental samples</taxon>
    </lineage>
</organism>
<comment type="function">
    <text evidence="1">Catalyzes the epimerization of the S- and R-forms of NAD(P)HX, a damaged form of NAD(P)H that is a result of enzymatic or heat-dependent hydration. This is a prerequisite for the S-specific NAD(P)H-hydrate dehydratase to allow the repair of both epimers of NAD(P)HX.</text>
</comment>
<reference evidence="3" key="1">
    <citation type="journal article" date="2013" name="PLoS ONE">
        <title>Metagenomic insights into the carbohydrate-active enzymes carried by the microorganisms adhering to solid digesta in the rumen of cows.</title>
        <authorList>
            <person name="Wang L."/>
            <person name="Hatem A."/>
            <person name="Catalyurek U.V."/>
            <person name="Morrison M."/>
            <person name="Yu Z."/>
        </authorList>
    </citation>
    <scope>NUCLEOTIDE SEQUENCE</scope>
</reference>
<dbReference type="EC" id="5.1.99.6" evidence="1"/>
<evidence type="ECO:0000256" key="1">
    <source>
        <dbReference type="HAMAP-Rule" id="MF_01966"/>
    </source>
</evidence>
<feature type="binding site" evidence="1">
    <location>
        <begin position="225"/>
        <end position="229"/>
    </location>
    <ligand>
        <name>(6S)-NADPHX</name>
        <dbReference type="ChEBI" id="CHEBI:64076"/>
    </ligand>
</feature>
<dbReference type="AlphaFoldDB" id="W0FQ70"/>
<dbReference type="InterPro" id="IPR004443">
    <property type="entry name" value="YjeF_N_dom"/>
</dbReference>
<name>W0FQ70_9BACT</name>
<dbReference type="InterPro" id="IPR036652">
    <property type="entry name" value="YjeF_N_dom_sf"/>
</dbReference>
<keyword evidence="1" id="KW-0630">Potassium</keyword>
<dbReference type="CDD" id="cd10032">
    <property type="entry name" value="UDG-F6_HDG"/>
    <property type="match status" value="1"/>
</dbReference>
<feature type="domain" description="YjeF N-terminal" evidence="2">
    <location>
        <begin position="179"/>
        <end position="393"/>
    </location>
</feature>
<dbReference type="Pfam" id="PF03853">
    <property type="entry name" value="YjeF_N"/>
    <property type="match status" value="1"/>
</dbReference>
<dbReference type="SMART" id="SM00986">
    <property type="entry name" value="UDG"/>
    <property type="match status" value="1"/>
</dbReference>
<proteinExistence type="inferred from homology"/>
<dbReference type="HAMAP" id="MF_01966">
    <property type="entry name" value="NADHX_epimerase"/>
    <property type="match status" value="1"/>
</dbReference>
<feature type="binding site" evidence="1">
    <location>
        <position position="336"/>
    </location>
    <ligand>
        <name>(6S)-NADPHX</name>
        <dbReference type="ChEBI" id="CHEBI:64076"/>
    </ligand>
</feature>
<keyword evidence="1" id="KW-0479">Metal-binding</keyword>
<protein>
    <recommendedName>
        <fullName evidence="1">NAD(P)H-hydrate epimerase</fullName>
        <ecNumber evidence="1">5.1.99.6</ecNumber>
    </recommendedName>
    <alternativeName>
        <fullName evidence="1">NAD(P)HX epimerase</fullName>
    </alternativeName>
</protein>
<dbReference type="Gene3D" id="3.40.50.10260">
    <property type="entry name" value="YjeF N-terminal domain"/>
    <property type="match status" value="1"/>
</dbReference>
<dbReference type="GO" id="GO:0052856">
    <property type="term" value="F:NAD(P)HX epimerase activity"/>
    <property type="evidence" value="ECO:0007669"/>
    <property type="project" value="UniProtKB-UniRule"/>
</dbReference>
<comment type="similarity">
    <text evidence="1">Belongs to the NnrE/AIBP family.</text>
</comment>
<comment type="catalytic activity">
    <reaction evidence="1">
        <text>(6R)-NADHX = (6S)-NADHX</text>
        <dbReference type="Rhea" id="RHEA:32215"/>
        <dbReference type="ChEBI" id="CHEBI:64074"/>
        <dbReference type="ChEBI" id="CHEBI:64075"/>
        <dbReference type="EC" id="5.1.99.6"/>
    </reaction>
</comment>
<dbReference type="InterPro" id="IPR026353">
    <property type="entry name" value="Hypoxan-DNA_Glyclase"/>
</dbReference>
<dbReference type="Pfam" id="PF03167">
    <property type="entry name" value="UDG"/>
    <property type="match status" value="1"/>
</dbReference>
<dbReference type="SUPFAM" id="SSF64153">
    <property type="entry name" value="YjeF N-terminal domain-like"/>
    <property type="match status" value="1"/>
</dbReference>
<evidence type="ECO:0000259" key="2">
    <source>
        <dbReference type="PROSITE" id="PS51385"/>
    </source>
</evidence>
<dbReference type="SMART" id="SM00987">
    <property type="entry name" value="UreE_C"/>
    <property type="match status" value="1"/>
</dbReference>
<dbReference type="NCBIfam" id="TIGR00197">
    <property type="entry name" value="yjeF_nterm"/>
    <property type="match status" value="1"/>
</dbReference>
<dbReference type="SUPFAM" id="SSF52141">
    <property type="entry name" value="Uracil-DNA glycosylase-like"/>
    <property type="match status" value="1"/>
</dbReference>
<sequence>MSSQGNHVEHPLEPVFDGRSRVLVLGTMPSPKSREVGFYYGHPRNRFWRVLAELFDEPVATKNEWRRDQLLRHHIALWDVLASCDIEGASDASIANARPNDLSRILDAAPIEAVFCTGAKSAELYARYCEPVTGMPAVKLPSTSPANAAARFEDIVDAYRAILPHLGEFAPGVFDVPEVVELEQTIARGGTSLAVLMDRAGCSLAYRVRRGSPNARIAILCGNGNNGGDGWVAARELAAAGHDVALVTSRMPKDLKTQPARDTALEILPALVEAKVRVLVDPGESELSDALAQADVVVDAILGTGFSGATVKEPFATWIDCTNKRRRQGARIVSADVPSGLSASTGEASEPCVTADETVTMIVSKVGLESPAAAPYRGELRIAPLAYIEPLLEGGVENIG</sequence>
<keyword evidence="1" id="KW-0413">Isomerase</keyword>
<dbReference type="GO" id="GO:0046872">
    <property type="term" value="F:metal ion binding"/>
    <property type="evidence" value="ECO:0007669"/>
    <property type="project" value="UniProtKB-KW"/>
</dbReference>
<comment type="catalytic activity">
    <reaction evidence="1">
        <text>(6R)-NADPHX = (6S)-NADPHX</text>
        <dbReference type="Rhea" id="RHEA:32227"/>
        <dbReference type="ChEBI" id="CHEBI:64076"/>
        <dbReference type="ChEBI" id="CHEBI:64077"/>
        <dbReference type="EC" id="5.1.99.6"/>
    </reaction>
</comment>
<keyword evidence="1" id="KW-0547">Nucleotide-binding</keyword>
<dbReference type="Gene3D" id="3.40.470.10">
    <property type="entry name" value="Uracil-DNA glycosylase-like domain"/>
    <property type="match status" value="1"/>
</dbReference>